<dbReference type="RefSeq" id="WP_231919914.1">
    <property type="nucleotide sequence ID" value="NZ_LT629772.1"/>
</dbReference>
<dbReference type="GO" id="GO:0030980">
    <property type="term" value="P:alpha-glucan catabolic process"/>
    <property type="evidence" value="ECO:0007669"/>
    <property type="project" value="TreeGrafter"/>
</dbReference>
<evidence type="ECO:0000313" key="2">
    <source>
        <dbReference type="EMBL" id="SDS97453.1"/>
    </source>
</evidence>
<dbReference type="InterPro" id="IPR006047">
    <property type="entry name" value="GH13_cat_dom"/>
</dbReference>
<dbReference type="Pfam" id="PF00128">
    <property type="entry name" value="Alpha-amylase"/>
    <property type="match status" value="1"/>
</dbReference>
<dbReference type="InterPro" id="IPR012767">
    <property type="entry name" value="Trehalose_TreY"/>
</dbReference>
<proteinExistence type="predicted"/>
<evidence type="ECO:0000259" key="1">
    <source>
        <dbReference type="SMART" id="SM00642"/>
    </source>
</evidence>
<dbReference type="Proteomes" id="UP000199103">
    <property type="component" value="Chromosome I"/>
</dbReference>
<dbReference type="AlphaFoldDB" id="A0A1H1WJX9"/>
<gene>
    <name evidence="2" type="ORF">SAMN04489812_3690</name>
</gene>
<dbReference type="Gene3D" id="3.20.20.80">
    <property type="entry name" value="Glycosidases"/>
    <property type="match status" value="1"/>
</dbReference>
<dbReference type="Gene3D" id="3.30.1590.10">
    <property type="entry name" value="Maltooligosyl trehalose synthase, domain 2"/>
    <property type="match status" value="1"/>
</dbReference>
<dbReference type="Gene3D" id="1.10.150.200">
    <property type="entry name" value="Maltooligosyl trehalose synthase, domain 3"/>
    <property type="match status" value="1"/>
</dbReference>
<dbReference type="SUPFAM" id="SSF51445">
    <property type="entry name" value="(Trans)glycosidases"/>
    <property type="match status" value="1"/>
</dbReference>
<organism evidence="2 3">
    <name type="scientific">Microlunatus soli</name>
    <dbReference type="NCBI Taxonomy" id="630515"/>
    <lineage>
        <taxon>Bacteria</taxon>
        <taxon>Bacillati</taxon>
        <taxon>Actinomycetota</taxon>
        <taxon>Actinomycetes</taxon>
        <taxon>Propionibacteriales</taxon>
        <taxon>Propionibacteriaceae</taxon>
        <taxon>Microlunatus</taxon>
    </lineage>
</organism>
<dbReference type="NCBIfam" id="TIGR02401">
    <property type="entry name" value="trehalose_TreY"/>
    <property type="match status" value="1"/>
</dbReference>
<reference evidence="2 3" key="1">
    <citation type="submission" date="2016-10" db="EMBL/GenBank/DDBJ databases">
        <authorList>
            <person name="de Groot N.N."/>
        </authorList>
    </citation>
    <scope>NUCLEOTIDE SEQUENCE [LARGE SCALE GENOMIC DNA]</scope>
    <source>
        <strain evidence="2 3">DSM 21800</strain>
    </source>
</reference>
<dbReference type="SMART" id="SM00642">
    <property type="entry name" value="Aamy"/>
    <property type="match status" value="1"/>
</dbReference>
<dbReference type="EMBL" id="LT629772">
    <property type="protein sequence ID" value="SDS97453.1"/>
    <property type="molecule type" value="Genomic_DNA"/>
</dbReference>
<dbReference type="CDD" id="cd11336">
    <property type="entry name" value="AmyAc_MTSase"/>
    <property type="match status" value="1"/>
</dbReference>
<dbReference type="PANTHER" id="PTHR10357:SF216">
    <property type="entry name" value="MALTOOLIGOSYL TREHALOSE SYNTHASE-RELATED"/>
    <property type="match status" value="1"/>
</dbReference>
<dbReference type="PANTHER" id="PTHR10357">
    <property type="entry name" value="ALPHA-AMYLASE FAMILY MEMBER"/>
    <property type="match status" value="1"/>
</dbReference>
<keyword evidence="3" id="KW-1185">Reference proteome</keyword>
<dbReference type="STRING" id="630515.SAMN04489812_3690"/>
<sequence>MTRIAGNTAPRSTYRLQIRPDFTLDDATALLDYLVELGVDAVYLSPLLTSTVGSDHGYDVTDPTRIDPQRGGEPGLRRFLAAATAADLGVVVDIVPNHLGVAVAEQNPAWWDVLTYGRDSVYADWFDIDWSADKLLLPVLGEDPAELGRLRIEDGLLCYWEHRFPIAPGTDGGTAREVHDRQHYRLGSFRLAGTELGYRRFFAVNTLAAVRVEDRSVFDATHTRIRQLVADGVIGLRVDHPDGLADPGGYLDRLRALAPDSWIVVEKILEPGEELPDWPVAGSTGYDALNEIAAVFVEPSAEQPMTEVYRRLSGDRRTEDDHVREGKTQALADLFGSELRRIAALAPAQPGAAELIAAAAVRLDVYRAYLPGDARRITTVLDQLRAERPELAATADALQPRLTDAEDELAVRFGQLTGAVMAKGVEDTAFYRYNRLISSNEVGGDPGRFGMSVEDFHAAAGRRLRDWPATMTTLSTHDTKRSEDVRAAVSVLAELPDRWQAVADRLMHRCPMPDPALAQLLWQTVAAVGPIDRDRLHGYAEKAIREAATISTWLDPDDEAERAVHHALDQVYDDPELAATVAEFRALIGPAAATVAVGQKLIQLTAPGVPDVYQGTEFFDDSLVDPDNRRPVDFVARRKRLAELEHSAGPAADDRDGLKLWVTSRALRARQRLLLDDYRPVLATGPAASHLIAFDRGPLLSIATRLPYTLRSRMLPQVWGDTTVQLPPGRWLDLLTGTTHTATTAVERILDRYPVALLERR</sequence>
<dbReference type="GO" id="GO:0005992">
    <property type="term" value="P:trehalose biosynthetic process"/>
    <property type="evidence" value="ECO:0007669"/>
    <property type="project" value="TreeGrafter"/>
</dbReference>
<dbReference type="InterPro" id="IPR017853">
    <property type="entry name" value="GH"/>
</dbReference>
<evidence type="ECO:0000313" key="3">
    <source>
        <dbReference type="Proteomes" id="UP000199103"/>
    </source>
</evidence>
<feature type="domain" description="Glycosyl hydrolase family 13 catalytic" evidence="1">
    <location>
        <begin position="7"/>
        <end position="659"/>
    </location>
</feature>
<dbReference type="Gene3D" id="1.10.10.470">
    <property type="entry name" value="Maltooligosyl trehalose synthase, domain 4"/>
    <property type="match status" value="1"/>
</dbReference>
<protein>
    <submittedName>
        <fullName evidence="2">Maltooligosyl trehalose synthase</fullName>
    </submittedName>
</protein>
<accession>A0A1H1WJX9</accession>
<name>A0A1H1WJX9_9ACTN</name>
<dbReference type="InterPro" id="IPR013797">
    <property type="entry name" value="Maltooligo_trehalose_synth_4"/>
</dbReference>
<dbReference type="GO" id="GO:0047470">
    <property type="term" value="F:(1,4)-alpha-D-glucan 1-alpha-D-glucosylmutase activity"/>
    <property type="evidence" value="ECO:0007669"/>
    <property type="project" value="TreeGrafter"/>
</dbReference>